<reference evidence="3" key="1">
    <citation type="journal article" date="2019" name="Int. J. Syst. Evol. Microbiol.">
        <title>The Global Catalogue of Microorganisms (GCM) 10K type strain sequencing project: providing services to taxonomists for standard genome sequencing and annotation.</title>
        <authorList>
            <consortium name="The Broad Institute Genomics Platform"/>
            <consortium name="The Broad Institute Genome Sequencing Center for Infectious Disease"/>
            <person name="Wu L."/>
            <person name="Ma J."/>
        </authorList>
    </citation>
    <scope>NUCLEOTIDE SEQUENCE [LARGE SCALE GENOMIC DNA]</scope>
    <source>
        <strain evidence="3">CGMCC 1.15420</strain>
    </source>
</reference>
<feature type="domain" description="Prolow-density lipoprotein receptor-related protein 1-like beta-propeller" evidence="1">
    <location>
        <begin position="3"/>
        <end position="259"/>
    </location>
</feature>
<dbReference type="RefSeq" id="WP_120462951.1">
    <property type="nucleotide sequence ID" value="NZ_BMIW01000017.1"/>
</dbReference>
<keyword evidence="3" id="KW-1185">Reference proteome</keyword>
<organism evidence="2 3">
    <name type="scientific">Paenibacillus aceti</name>
    <dbReference type="NCBI Taxonomy" id="1820010"/>
    <lineage>
        <taxon>Bacteria</taxon>
        <taxon>Bacillati</taxon>
        <taxon>Bacillota</taxon>
        <taxon>Bacilli</taxon>
        <taxon>Bacillales</taxon>
        <taxon>Paenibacillaceae</taxon>
        <taxon>Paenibacillus</taxon>
    </lineage>
</organism>
<dbReference type="Pfam" id="PF16472">
    <property type="entry name" value="DUF5050"/>
    <property type="match status" value="1"/>
</dbReference>
<evidence type="ECO:0000313" key="2">
    <source>
        <dbReference type="EMBL" id="GGG02781.1"/>
    </source>
</evidence>
<dbReference type="Proteomes" id="UP000608420">
    <property type="component" value="Unassembled WGS sequence"/>
</dbReference>
<dbReference type="PANTHER" id="PTHR32256">
    <property type="match status" value="1"/>
</dbReference>
<dbReference type="InterPro" id="IPR011042">
    <property type="entry name" value="6-blade_b-propeller_TolB-like"/>
</dbReference>
<protein>
    <recommendedName>
        <fullName evidence="1">Prolow-density lipoprotein receptor-related protein 1-like beta-propeller domain-containing protein</fullName>
    </recommendedName>
</protein>
<dbReference type="SUPFAM" id="SSF63825">
    <property type="entry name" value="YWTD domain"/>
    <property type="match status" value="1"/>
</dbReference>
<name>A0ABQ1VWF8_9BACL</name>
<dbReference type="Gene3D" id="2.120.10.30">
    <property type="entry name" value="TolB, C-terminal domain"/>
    <property type="match status" value="1"/>
</dbReference>
<comment type="caution">
    <text evidence="2">The sequence shown here is derived from an EMBL/GenBank/DDBJ whole genome shotgun (WGS) entry which is preliminary data.</text>
</comment>
<dbReference type="PANTHER" id="PTHR32256:SF17">
    <property type="entry name" value="EGF-LIKE DOMAIN-CONTAINING PROTEIN"/>
    <property type="match status" value="1"/>
</dbReference>
<accession>A0ABQ1VWF8</accession>
<sequence>MMGNSSNGGLALRTGRNLLLTDIKHYSGTWLHYEAAGEKKLLDGVFWFMNRAEENRIVYSDQARGNQLCCIDLGTYVSQVLVDQPAYGVIVHGDWIYYLNETDHAIYRCSLSGKDKSRIVDDRVEAFLIDQERIYYTTQQGIRSCSLIGRDRELVAEDQAVHMLRIGDKLVYANKKQHYLLTFLNLHTGTTEQDGAIVPNSLNSDGRYLYCANRSNEMTIYRMDPETGHKIRICGESADYLHIMEDMIYFCSRREWYRMSLSGGQAFKIEGSER</sequence>
<dbReference type="EMBL" id="BMIW01000017">
    <property type="protein sequence ID" value="GGG02781.1"/>
    <property type="molecule type" value="Genomic_DNA"/>
</dbReference>
<dbReference type="InterPro" id="IPR032485">
    <property type="entry name" value="LRP1-like_beta_prop"/>
</dbReference>
<evidence type="ECO:0000259" key="1">
    <source>
        <dbReference type="Pfam" id="PF16472"/>
    </source>
</evidence>
<proteinExistence type="predicted"/>
<evidence type="ECO:0000313" key="3">
    <source>
        <dbReference type="Proteomes" id="UP000608420"/>
    </source>
</evidence>
<dbReference type="InterPro" id="IPR053369">
    <property type="entry name" value="SrfA-induced_signal"/>
</dbReference>
<gene>
    <name evidence="2" type="ORF">GCM10010913_25660</name>
</gene>